<gene>
    <name evidence="1" type="ORF">EV677_2238</name>
</gene>
<organism evidence="1 2">
    <name type="scientific">Herminiimonas fonticola</name>
    <dbReference type="NCBI Taxonomy" id="303380"/>
    <lineage>
        <taxon>Bacteria</taxon>
        <taxon>Pseudomonadati</taxon>
        <taxon>Pseudomonadota</taxon>
        <taxon>Betaproteobacteria</taxon>
        <taxon>Burkholderiales</taxon>
        <taxon>Oxalobacteraceae</taxon>
        <taxon>Herminiimonas</taxon>
    </lineage>
</organism>
<evidence type="ECO:0000313" key="2">
    <source>
        <dbReference type="Proteomes" id="UP000294737"/>
    </source>
</evidence>
<protein>
    <submittedName>
        <fullName evidence="1">Uncharacterized protein</fullName>
    </submittedName>
</protein>
<dbReference type="EMBL" id="SNWF01000005">
    <property type="protein sequence ID" value="TDN90162.1"/>
    <property type="molecule type" value="Genomic_DNA"/>
</dbReference>
<dbReference type="AlphaFoldDB" id="A0A4R6G6R5"/>
<keyword evidence="2" id="KW-1185">Reference proteome</keyword>
<sequence>MSSYRRIKLGISSVIENDVMPNFINVLDAELLRQKLTPQFLQLGFQGEHFYRDSDKNTQAYLNHVLTGPPEKFADVVPLFVMLMSVGEVLTVDAYQEFYDKFLLLNKGTYAKQLLAIEQLINDWGKSTSLDQTDTVKKIMLTIEAKANFSWFGFTDENGFPEQGFFVDEVFSVRLLPT</sequence>
<accession>A0A4R6G6R5</accession>
<reference evidence="1 2" key="1">
    <citation type="submission" date="2019-03" db="EMBL/GenBank/DDBJ databases">
        <title>Genomic Encyclopedia of Type Strains, Phase IV (KMG-IV): sequencing the most valuable type-strain genomes for metagenomic binning, comparative biology and taxonomic classification.</title>
        <authorList>
            <person name="Goeker M."/>
        </authorList>
    </citation>
    <scope>NUCLEOTIDE SEQUENCE [LARGE SCALE GENOMIC DNA]</scope>
    <source>
        <strain evidence="1 2">DSM 18555</strain>
    </source>
</reference>
<proteinExistence type="predicted"/>
<dbReference type="Proteomes" id="UP000294737">
    <property type="component" value="Unassembled WGS sequence"/>
</dbReference>
<evidence type="ECO:0000313" key="1">
    <source>
        <dbReference type="EMBL" id="TDN90162.1"/>
    </source>
</evidence>
<name>A0A4R6G6R5_9BURK</name>
<comment type="caution">
    <text evidence="1">The sequence shown here is derived from an EMBL/GenBank/DDBJ whole genome shotgun (WGS) entry which is preliminary data.</text>
</comment>